<evidence type="ECO:0000256" key="1">
    <source>
        <dbReference type="PROSITE-ProRule" id="PRU00042"/>
    </source>
</evidence>
<reference evidence="5 6" key="1">
    <citation type="submission" date="2019-07" db="EMBL/GenBank/DDBJ databases">
        <title>Annotation for the trematode Paragonimus westermani.</title>
        <authorList>
            <person name="Choi Y.-J."/>
        </authorList>
    </citation>
    <scope>NUCLEOTIDE SEQUENCE [LARGE SCALE GENOMIC DNA]</scope>
    <source>
        <strain evidence="5">180907_Pwestermani</strain>
    </source>
</reference>
<keyword evidence="1" id="KW-0863">Zinc-finger</keyword>
<dbReference type="EMBL" id="JTDF01002536">
    <property type="protein sequence ID" value="KAF8568698.1"/>
    <property type="molecule type" value="Genomic_DNA"/>
</dbReference>
<feature type="region of interest" description="Disordered" evidence="2">
    <location>
        <begin position="673"/>
        <end position="698"/>
    </location>
</feature>
<feature type="region of interest" description="Disordered" evidence="2">
    <location>
        <begin position="452"/>
        <end position="474"/>
    </location>
</feature>
<dbReference type="AlphaFoldDB" id="A0A8T0DNV2"/>
<feature type="compositionally biased region" description="Polar residues" evidence="2">
    <location>
        <begin position="673"/>
        <end position="686"/>
    </location>
</feature>
<feature type="transmembrane region" description="Helical" evidence="3">
    <location>
        <begin position="713"/>
        <end position="733"/>
    </location>
</feature>
<feature type="region of interest" description="Disordered" evidence="2">
    <location>
        <begin position="243"/>
        <end position="269"/>
    </location>
</feature>
<dbReference type="InterPro" id="IPR013087">
    <property type="entry name" value="Znf_C2H2_type"/>
</dbReference>
<feature type="compositionally biased region" description="Polar residues" evidence="2">
    <location>
        <begin position="615"/>
        <end position="631"/>
    </location>
</feature>
<feature type="compositionally biased region" description="Low complexity" evidence="2">
    <location>
        <begin position="84"/>
        <end position="98"/>
    </location>
</feature>
<keyword evidence="3" id="KW-0472">Membrane</keyword>
<feature type="region of interest" description="Disordered" evidence="2">
    <location>
        <begin position="68"/>
        <end position="129"/>
    </location>
</feature>
<dbReference type="GO" id="GO:0008270">
    <property type="term" value="F:zinc ion binding"/>
    <property type="evidence" value="ECO:0007669"/>
    <property type="project" value="UniProtKB-KW"/>
</dbReference>
<feature type="compositionally biased region" description="Polar residues" evidence="2">
    <location>
        <begin position="243"/>
        <end position="255"/>
    </location>
</feature>
<organism evidence="5 6">
    <name type="scientific">Paragonimus westermani</name>
    <dbReference type="NCBI Taxonomy" id="34504"/>
    <lineage>
        <taxon>Eukaryota</taxon>
        <taxon>Metazoa</taxon>
        <taxon>Spiralia</taxon>
        <taxon>Lophotrochozoa</taxon>
        <taxon>Platyhelminthes</taxon>
        <taxon>Trematoda</taxon>
        <taxon>Digenea</taxon>
        <taxon>Plagiorchiida</taxon>
        <taxon>Troglotremata</taxon>
        <taxon>Troglotrematidae</taxon>
        <taxon>Paragonimus</taxon>
    </lineage>
</organism>
<feature type="region of interest" description="Disordered" evidence="2">
    <location>
        <begin position="1"/>
        <end position="42"/>
    </location>
</feature>
<feature type="compositionally biased region" description="Basic and acidic residues" evidence="2">
    <location>
        <begin position="257"/>
        <end position="266"/>
    </location>
</feature>
<sequence>MNGLSQLGNSTALGSVKTPSSCSISNPGPSSPSTPTGPKRDKKCTYCGIPFSNVDTLTAHMTHYCSRRPQQVPGASTGPGPSHTTSKTSPASDSSSRSDFNGTGLTTHRTSSAKRPTSRPTSGYTISPAASMPTLLPAYPFQSLSVSSSERLSQSVSSTATPSEGTFLPFQLTDPTFATTLLNTLGPVLNLEGTNSGLHSHLAAAILPYLVKLNVPSSVNRIQPGLLAESQVPEVALISESTLSPPNLTRSSRTVHSPHETSDHIPKNPISSKDLASVCLSDDLTSTEQLPIHCTGCQQFFTTHHLYTYHLRMSAHLLRDPDDTNHLNGSDTHNFVQKSASSRLTDDHAHCSLAHLSEAAGRYGLVLAASLITDAGLQYIPVNPACGILYRRQLLDSRNSSPSLPDGLTETSKAHPSQGDCSVTSIRTGPITSTSALDLSCTPNPLIVGSRIHQDRNGLEPSEDSSSVGNRSMSDDYYDVIQNSSESPTTRSRLNADLTKTNVMNIAPNSLQPSLIQLVAQLLAGITEHNYGQAPHSVAASMAVHSGGNMDPNTLISPIILAQFMNQVYWHSATMNKQAVQSLPPAFTAPAPTATTIVNELISSISTSVQNQKCSVPCSTQQHPSPGSTGQKDVPTVDRLSEMTPALSMLNSLYQTTGLLNDSDPNLLRRTTTSVHQATLPSGSDYTTSPIQSPPQPTSVNRPYLCTFCRTRFQAFTTFQVSLLFGYILLFVIMI</sequence>
<accession>A0A8T0DNV2</accession>
<feature type="compositionally biased region" description="Polar residues" evidence="2">
    <location>
        <begin position="1"/>
        <end position="13"/>
    </location>
</feature>
<keyword evidence="1" id="KW-0479">Metal-binding</keyword>
<feature type="compositionally biased region" description="Low complexity" evidence="2">
    <location>
        <begin position="19"/>
        <end position="37"/>
    </location>
</feature>
<evidence type="ECO:0000256" key="3">
    <source>
        <dbReference type="SAM" id="Phobius"/>
    </source>
</evidence>
<dbReference type="PROSITE" id="PS50157">
    <property type="entry name" value="ZINC_FINGER_C2H2_2"/>
    <property type="match status" value="2"/>
</dbReference>
<feature type="region of interest" description="Disordered" evidence="2">
    <location>
        <begin position="399"/>
        <end position="426"/>
    </location>
</feature>
<evidence type="ECO:0000259" key="4">
    <source>
        <dbReference type="PROSITE" id="PS50157"/>
    </source>
</evidence>
<proteinExistence type="predicted"/>
<evidence type="ECO:0000313" key="5">
    <source>
        <dbReference type="EMBL" id="KAF8568698.1"/>
    </source>
</evidence>
<keyword evidence="3" id="KW-1133">Transmembrane helix</keyword>
<dbReference type="InterPro" id="IPR036236">
    <property type="entry name" value="Znf_C2H2_sf"/>
</dbReference>
<feature type="domain" description="C2H2-type" evidence="4">
    <location>
        <begin position="42"/>
        <end position="69"/>
    </location>
</feature>
<keyword evidence="6" id="KW-1185">Reference proteome</keyword>
<dbReference type="PROSITE" id="PS00028">
    <property type="entry name" value="ZINC_FINGER_C2H2_1"/>
    <property type="match status" value="1"/>
</dbReference>
<keyword evidence="1" id="KW-0862">Zinc</keyword>
<dbReference type="OrthoDB" id="6260649at2759"/>
<dbReference type="Proteomes" id="UP000699462">
    <property type="component" value="Unassembled WGS sequence"/>
</dbReference>
<feature type="region of interest" description="Disordered" evidence="2">
    <location>
        <begin position="615"/>
        <end position="635"/>
    </location>
</feature>
<keyword evidence="3" id="KW-0812">Transmembrane</keyword>
<evidence type="ECO:0000313" key="6">
    <source>
        <dbReference type="Proteomes" id="UP000699462"/>
    </source>
</evidence>
<feature type="domain" description="C2H2-type" evidence="4">
    <location>
        <begin position="292"/>
        <end position="321"/>
    </location>
</feature>
<evidence type="ECO:0000256" key="2">
    <source>
        <dbReference type="SAM" id="MobiDB-lite"/>
    </source>
</evidence>
<feature type="compositionally biased region" description="Polar residues" evidence="2">
    <location>
        <begin position="99"/>
        <end position="125"/>
    </location>
</feature>
<dbReference type="SUPFAM" id="SSF57667">
    <property type="entry name" value="beta-beta-alpha zinc fingers"/>
    <property type="match status" value="1"/>
</dbReference>
<gene>
    <name evidence="5" type="ORF">P879_09661</name>
</gene>
<comment type="caution">
    <text evidence="5">The sequence shown here is derived from an EMBL/GenBank/DDBJ whole genome shotgun (WGS) entry which is preliminary data.</text>
</comment>
<protein>
    <recommendedName>
        <fullName evidence="4">C2H2-type domain-containing protein</fullName>
    </recommendedName>
</protein>
<name>A0A8T0DNV2_9TREM</name>